<organism evidence="1 2">
    <name type="scientific">Nitrosomonas communis</name>
    <dbReference type="NCBI Taxonomy" id="44574"/>
    <lineage>
        <taxon>Bacteria</taxon>
        <taxon>Pseudomonadati</taxon>
        <taxon>Pseudomonadota</taxon>
        <taxon>Betaproteobacteria</taxon>
        <taxon>Nitrosomonadales</taxon>
        <taxon>Nitrosomonadaceae</taxon>
        <taxon>Nitrosomonas</taxon>
    </lineage>
</organism>
<sequence length="72" mass="8483">MQWCDEANVGFQPVPMKNYTGSFISEGEFSYRKVNVFDQQNHPDSFLNFLASNKDQKAKFYYQRGKFRCDAI</sequence>
<dbReference type="EMBL" id="FNNH01000018">
    <property type="protein sequence ID" value="SDW61285.1"/>
    <property type="molecule type" value="Genomic_DNA"/>
</dbReference>
<dbReference type="RefSeq" id="WP_074666997.1">
    <property type="nucleotide sequence ID" value="NZ_FNNH01000018.1"/>
</dbReference>
<evidence type="ECO:0000313" key="2">
    <source>
        <dbReference type="Proteomes" id="UP000183454"/>
    </source>
</evidence>
<dbReference type="Gene3D" id="3.20.20.80">
    <property type="entry name" value="Glycosidases"/>
    <property type="match status" value="1"/>
</dbReference>
<evidence type="ECO:0000313" key="1">
    <source>
        <dbReference type="EMBL" id="SDW61285.1"/>
    </source>
</evidence>
<accession>A0A1H2UYZ2</accession>
<dbReference type="AlphaFoldDB" id="A0A1H2UYZ2"/>
<protein>
    <submittedName>
        <fullName evidence="1">Uncharacterized protein</fullName>
    </submittedName>
</protein>
<name>A0A1H2UYZ2_9PROT</name>
<gene>
    <name evidence="1" type="ORF">SAMN05421882_101863</name>
</gene>
<proteinExistence type="predicted"/>
<dbReference type="Proteomes" id="UP000183454">
    <property type="component" value="Unassembled WGS sequence"/>
</dbReference>
<reference evidence="1 2" key="1">
    <citation type="submission" date="2016-10" db="EMBL/GenBank/DDBJ databases">
        <authorList>
            <person name="de Groot N.N."/>
        </authorList>
    </citation>
    <scope>NUCLEOTIDE SEQUENCE [LARGE SCALE GENOMIC DNA]</scope>
    <source>
        <strain evidence="1 2">Nm110</strain>
    </source>
</reference>